<accession>A0A561D5P6</accession>
<organism evidence="1 2">
    <name type="scientific">Neobacillus bataviensis</name>
    <dbReference type="NCBI Taxonomy" id="220685"/>
    <lineage>
        <taxon>Bacteria</taxon>
        <taxon>Bacillati</taxon>
        <taxon>Bacillota</taxon>
        <taxon>Bacilli</taxon>
        <taxon>Bacillales</taxon>
        <taxon>Bacillaceae</taxon>
        <taxon>Neobacillus</taxon>
    </lineage>
</organism>
<evidence type="ECO:0000313" key="2">
    <source>
        <dbReference type="Proteomes" id="UP000319671"/>
    </source>
</evidence>
<reference evidence="1 2" key="1">
    <citation type="submission" date="2019-06" db="EMBL/GenBank/DDBJ databases">
        <title>Sorghum-associated microbial communities from plants grown in Nebraska, USA.</title>
        <authorList>
            <person name="Schachtman D."/>
        </authorList>
    </citation>
    <scope>NUCLEOTIDE SEQUENCE [LARGE SCALE GENOMIC DNA]</scope>
    <source>
        <strain evidence="1 2">2482</strain>
    </source>
</reference>
<dbReference type="EMBL" id="VIVN01000009">
    <property type="protein sequence ID" value="TWD98547.1"/>
    <property type="molecule type" value="Genomic_DNA"/>
</dbReference>
<protein>
    <submittedName>
        <fullName evidence="1">Uncharacterized protein DUF1450</fullName>
    </submittedName>
</protein>
<comment type="caution">
    <text evidence="1">The sequence shown here is derived from an EMBL/GenBank/DDBJ whole genome shotgun (WGS) entry which is preliminary data.</text>
</comment>
<dbReference type="InterPro" id="IPR009910">
    <property type="entry name" value="DUF1450"/>
</dbReference>
<gene>
    <name evidence="1" type="ORF">FB550_10953</name>
</gene>
<proteinExistence type="predicted"/>
<dbReference type="Proteomes" id="UP000319671">
    <property type="component" value="Unassembled WGS sequence"/>
</dbReference>
<evidence type="ECO:0000313" key="1">
    <source>
        <dbReference type="EMBL" id="TWD98547.1"/>
    </source>
</evidence>
<dbReference type="Pfam" id="PF07293">
    <property type="entry name" value="DUF1450"/>
    <property type="match status" value="1"/>
</dbReference>
<name>A0A561D5P6_9BACI</name>
<dbReference type="RefSeq" id="WP_144566456.1">
    <property type="nucleotide sequence ID" value="NZ_VIVN01000009.1"/>
</dbReference>
<sequence length="76" mass="8848">MRVAKFCEHNIRVTEAGKALELLRLEHHTEVDVKVTDCFRRCLECREKPFCRIQLTTVEAKDAEGLVNKIIQSIHQ</sequence>
<keyword evidence="2" id="KW-1185">Reference proteome</keyword>
<dbReference type="AlphaFoldDB" id="A0A561D5P6"/>